<gene>
    <name evidence="1" type="ORF">B7R54_05225</name>
</gene>
<protein>
    <recommendedName>
        <fullName evidence="3">DUF1877 domain-containing protein</fullName>
    </recommendedName>
</protein>
<name>A0A3E0VFI1_9MICO</name>
<dbReference type="OrthoDB" id="5354816at2"/>
<dbReference type="SUPFAM" id="SSF111069">
    <property type="entry name" value="Hypothetical protein yfbM"/>
    <property type="match status" value="1"/>
</dbReference>
<dbReference type="Gene3D" id="3.40.1760.10">
    <property type="entry name" value="YfbM-like super family"/>
    <property type="match status" value="1"/>
</dbReference>
<dbReference type="AlphaFoldDB" id="A0A3E0VFI1"/>
<dbReference type="Pfam" id="PF08974">
    <property type="entry name" value="DUF1877"/>
    <property type="match status" value="1"/>
</dbReference>
<evidence type="ECO:0000313" key="2">
    <source>
        <dbReference type="Proteomes" id="UP000256486"/>
    </source>
</evidence>
<comment type="caution">
    <text evidence="1">The sequence shown here is derived from an EMBL/GenBank/DDBJ whole genome shotgun (WGS) entry which is preliminary data.</text>
</comment>
<evidence type="ECO:0008006" key="3">
    <source>
        <dbReference type="Google" id="ProtNLM"/>
    </source>
</evidence>
<sequence>MPLDAIYTAVRDDILTEIRGLAEDELTERVFALSEIDHAPELHLSTSWDGLHFLLSGTSARGALPAGSALSEGIVGAERLWGGGVNWVAATSRQSLPTVLSALSAVEPSRLSQAFEPHLFRRAGIYPVSGWSDRAISDALPLYLERLDSLIRFYSEVVAEGGNVIVEVG</sequence>
<organism evidence="1 2">
    <name type="scientific">Subtercola boreus</name>
    <dbReference type="NCBI Taxonomy" id="120213"/>
    <lineage>
        <taxon>Bacteria</taxon>
        <taxon>Bacillati</taxon>
        <taxon>Actinomycetota</taxon>
        <taxon>Actinomycetes</taxon>
        <taxon>Micrococcales</taxon>
        <taxon>Microbacteriaceae</taxon>
        <taxon>Subtercola</taxon>
    </lineage>
</organism>
<dbReference type="Proteomes" id="UP000256486">
    <property type="component" value="Unassembled WGS sequence"/>
</dbReference>
<dbReference type="EMBL" id="NBWZ01000001">
    <property type="protein sequence ID" value="RFA08694.1"/>
    <property type="molecule type" value="Genomic_DNA"/>
</dbReference>
<accession>A0A3E0VFI1</accession>
<keyword evidence="2" id="KW-1185">Reference proteome</keyword>
<dbReference type="InterPro" id="IPR015068">
    <property type="entry name" value="DUF1877"/>
</dbReference>
<evidence type="ECO:0000313" key="1">
    <source>
        <dbReference type="EMBL" id="RFA08694.1"/>
    </source>
</evidence>
<reference evidence="1 2" key="1">
    <citation type="submission" date="2017-04" db="EMBL/GenBank/DDBJ databases">
        <title>Comparative genome analysis of Subtercola boreus.</title>
        <authorList>
            <person name="Cho Y.-J."/>
            <person name="Cho A."/>
            <person name="Kim O.-S."/>
            <person name="Lee J.-I."/>
        </authorList>
    </citation>
    <scope>NUCLEOTIDE SEQUENCE [LARGE SCALE GENOMIC DNA]</scope>
    <source>
        <strain evidence="1 2">K300</strain>
    </source>
</reference>
<dbReference type="InterPro" id="IPR035944">
    <property type="entry name" value="YfbM-like_sf"/>
</dbReference>
<proteinExistence type="predicted"/>